<gene>
    <name evidence="5" type="ORF">D8S82_00920</name>
</gene>
<dbReference type="Pfam" id="PF17853">
    <property type="entry name" value="GGDEF_2"/>
    <property type="match status" value="1"/>
</dbReference>
<evidence type="ECO:0000313" key="5">
    <source>
        <dbReference type="EMBL" id="TQR88601.1"/>
    </source>
</evidence>
<protein>
    <submittedName>
        <fullName evidence="5">PucR family transcriptional regulator</fullName>
    </submittedName>
</protein>
<dbReference type="InterPro" id="IPR025751">
    <property type="entry name" value="RsbRD_N_dom"/>
</dbReference>
<evidence type="ECO:0000259" key="2">
    <source>
        <dbReference type="Pfam" id="PF13556"/>
    </source>
</evidence>
<feature type="domain" description="CdaR GGDEF-like" evidence="4">
    <location>
        <begin position="199"/>
        <end position="311"/>
    </location>
</feature>
<proteinExistence type="inferred from homology"/>
<organism evidence="5 6">
    <name type="scientific">Mycolicibacterium hodleri</name>
    <dbReference type="NCBI Taxonomy" id="49897"/>
    <lineage>
        <taxon>Bacteria</taxon>
        <taxon>Bacillati</taxon>
        <taxon>Actinomycetota</taxon>
        <taxon>Actinomycetes</taxon>
        <taxon>Mycobacteriales</taxon>
        <taxon>Mycobacteriaceae</taxon>
        <taxon>Mycolicibacterium</taxon>
    </lineage>
</organism>
<dbReference type="Pfam" id="PF14361">
    <property type="entry name" value="RsbRD_N"/>
    <property type="match status" value="1"/>
</dbReference>
<evidence type="ECO:0000259" key="4">
    <source>
        <dbReference type="Pfam" id="PF17853"/>
    </source>
</evidence>
<dbReference type="RefSeq" id="WP_142549956.1">
    <property type="nucleotide sequence ID" value="NZ_VIFX01000001.1"/>
</dbReference>
<comment type="similarity">
    <text evidence="1">Belongs to the CdaR family.</text>
</comment>
<keyword evidence="6" id="KW-1185">Reference proteome</keyword>
<dbReference type="PANTHER" id="PTHR33744">
    <property type="entry name" value="CARBOHYDRATE DIACID REGULATOR"/>
    <property type="match status" value="1"/>
</dbReference>
<feature type="domain" description="RsbT co-antagonist protein RsbRD N-terminal" evidence="3">
    <location>
        <begin position="45"/>
        <end position="183"/>
    </location>
</feature>
<evidence type="ECO:0000313" key="6">
    <source>
        <dbReference type="Proteomes" id="UP000315759"/>
    </source>
</evidence>
<comment type="caution">
    <text evidence="5">The sequence shown here is derived from an EMBL/GenBank/DDBJ whole genome shotgun (WGS) entry which is preliminary data.</text>
</comment>
<sequence>MTRRPWLAELKPADPQPLSQVALLPSRAGELSSLLGPGPAGWAVELGATMADRITSAIPELAADAVAVEVRRGCEAVALGALAALVGDTDEPFAAMPEVLTGPAEVVARGIGIEHMLRSIHLAHATATEVLLDAAARVIPASQRFGEMRHISELLFGVVEVVNERMSSEYARAHEAWLASSTALRMETVENILSGNDIPLARASRALGYDLSRWHLAVIVWTGGRTPADPTQLRRSADAVLGAAGCASTLVLPVGAQRVWAWGSRTAHPPMPSEAGSVAVPPDVRVATGVAGTGVDGFRRSHQQAGHAARVAALSTAGDPLLCYADFDLVAMLSSDMSAAGEFVARELGALAGPGASVAMMRHTLKCYLDRDRSLARTAAHLHVARNTVAYRVQRAEQLRGRPATDRRLQLHAALTLAEDLGDAVLPSQA</sequence>
<evidence type="ECO:0000256" key="1">
    <source>
        <dbReference type="ARBA" id="ARBA00006754"/>
    </source>
</evidence>
<evidence type="ECO:0000259" key="3">
    <source>
        <dbReference type="Pfam" id="PF14361"/>
    </source>
</evidence>
<dbReference type="Proteomes" id="UP000315759">
    <property type="component" value="Unassembled WGS sequence"/>
</dbReference>
<dbReference type="InterPro" id="IPR025736">
    <property type="entry name" value="PucR_C-HTH_dom"/>
</dbReference>
<dbReference type="InterPro" id="IPR051448">
    <property type="entry name" value="CdaR-like_regulators"/>
</dbReference>
<accession>A0A544W8M8</accession>
<dbReference type="InterPro" id="IPR042070">
    <property type="entry name" value="PucR_C-HTH_sf"/>
</dbReference>
<dbReference type="EMBL" id="VIFX01000001">
    <property type="protein sequence ID" value="TQR88601.1"/>
    <property type="molecule type" value="Genomic_DNA"/>
</dbReference>
<dbReference type="Gene3D" id="1.10.10.2840">
    <property type="entry name" value="PucR C-terminal helix-turn-helix domain"/>
    <property type="match status" value="1"/>
</dbReference>
<feature type="domain" description="PucR C-terminal helix-turn-helix" evidence="2">
    <location>
        <begin position="362"/>
        <end position="416"/>
    </location>
</feature>
<dbReference type="Pfam" id="PF13556">
    <property type="entry name" value="HTH_30"/>
    <property type="match status" value="1"/>
</dbReference>
<dbReference type="AlphaFoldDB" id="A0A544W8M8"/>
<reference evidence="5 6" key="1">
    <citation type="submission" date="2018-10" db="EMBL/GenBank/DDBJ databases">
        <title>Draft genome of Mycobacterium hodleri strain B.</title>
        <authorList>
            <person name="Amande T.J."/>
            <person name="Mcgenity T.J."/>
        </authorList>
    </citation>
    <scope>NUCLEOTIDE SEQUENCE [LARGE SCALE GENOMIC DNA]</scope>
    <source>
        <strain evidence="5 6">B</strain>
    </source>
</reference>
<dbReference type="PANTHER" id="PTHR33744:SF1">
    <property type="entry name" value="DNA-BINDING TRANSCRIPTIONAL ACTIVATOR ADER"/>
    <property type="match status" value="1"/>
</dbReference>
<dbReference type="InterPro" id="IPR041522">
    <property type="entry name" value="CdaR_GGDEF"/>
</dbReference>
<name>A0A544W8M8_9MYCO</name>